<reference evidence="9 10" key="1">
    <citation type="journal article" date="2011" name="Proc. Natl. Acad. Sci. U.S.A.">
        <title>Comparative genomics of xylose-fermenting fungi for enhanced biofuel production.</title>
        <authorList>
            <person name="Wohlbach D.J."/>
            <person name="Kuo A."/>
            <person name="Sato T.K."/>
            <person name="Potts K.M."/>
            <person name="Salamov A.A."/>
            <person name="LaButti K.M."/>
            <person name="Sun H."/>
            <person name="Clum A."/>
            <person name="Pangilinan J.L."/>
            <person name="Lindquist E.A."/>
            <person name="Lucas S."/>
            <person name="Lapidus A."/>
            <person name="Jin M."/>
            <person name="Gunawan C."/>
            <person name="Balan V."/>
            <person name="Dale B.E."/>
            <person name="Jeffries T.W."/>
            <person name="Zinkel R."/>
            <person name="Barry K.W."/>
            <person name="Grigoriev I.V."/>
            <person name="Gasch A.P."/>
        </authorList>
    </citation>
    <scope>NUCLEOTIDE SEQUENCE [LARGE SCALE GENOMIC DNA]</scope>
    <source>
        <strain evidence="10">NRRL Y-27907 / 11-Y1</strain>
    </source>
</reference>
<dbReference type="Proteomes" id="UP000000709">
    <property type="component" value="Unassembled WGS sequence"/>
</dbReference>
<dbReference type="KEGG" id="spaa:SPAPADRAFT_60104"/>
<sequence>MAGTCISTIKLLGWGSLGLLTTSLTYQSAYQIPQFITKIKREVTSSSTFQTQLKDVVCSIVGSRFVNIALGVLATGLFSLAYEYSPLDEKHPYLLYSAIGAPLTIIGLYARVYKYENRMLSKKQTSIKKQEKSKPEVVPEEQDEEPELISKVSSQDDQLGKSYVHLSEDSGTSTPTSISSPEIRSISPQPVPVAAKSEPAEVSIDEEVEQALAKKEVIHDLTIVKSEYTIGVSISAISLLIASIGIFGDFYLL</sequence>
<dbReference type="GO" id="GO:0016236">
    <property type="term" value="P:macroautophagy"/>
    <property type="evidence" value="ECO:0007669"/>
    <property type="project" value="TreeGrafter"/>
</dbReference>
<feature type="compositionally biased region" description="Basic and acidic residues" evidence="6">
    <location>
        <begin position="128"/>
        <end position="137"/>
    </location>
</feature>
<dbReference type="RefSeq" id="XP_007374267.1">
    <property type="nucleotide sequence ID" value="XM_007374205.1"/>
</dbReference>
<dbReference type="OMA" id="HPYLIYA"/>
<evidence type="ECO:0000256" key="8">
    <source>
        <dbReference type="SAM" id="SignalP"/>
    </source>
</evidence>
<dbReference type="HOGENOM" id="CLU_1137973_0_0_1"/>
<dbReference type="EMBL" id="GL996501">
    <property type="protein sequence ID" value="EGW32752.1"/>
    <property type="molecule type" value="Genomic_DNA"/>
</dbReference>
<accession>G3AM47</accession>
<feature type="compositionally biased region" description="Low complexity" evidence="6">
    <location>
        <begin position="170"/>
        <end position="188"/>
    </location>
</feature>
<dbReference type="GeneID" id="18873220"/>
<comment type="subcellular location">
    <subcellularLocation>
        <location evidence="1">Membrane</location>
        <topology evidence="1">Multi-pass membrane protein</topology>
    </subcellularLocation>
</comment>
<keyword evidence="8" id="KW-0732">Signal</keyword>
<evidence type="ECO:0000313" key="10">
    <source>
        <dbReference type="Proteomes" id="UP000000709"/>
    </source>
</evidence>
<feature type="transmembrane region" description="Helical" evidence="7">
    <location>
        <begin position="93"/>
        <end position="113"/>
    </location>
</feature>
<keyword evidence="10" id="KW-1185">Reference proteome</keyword>
<evidence type="ECO:0000256" key="1">
    <source>
        <dbReference type="ARBA" id="ARBA00004141"/>
    </source>
</evidence>
<comment type="similarity">
    <text evidence="5">Belongs to the ATG33 family.</text>
</comment>
<evidence type="ECO:0008006" key="11">
    <source>
        <dbReference type="Google" id="ProtNLM"/>
    </source>
</evidence>
<dbReference type="PANTHER" id="PTHR37278:SF1">
    <property type="entry name" value="AUTOPHAGY-RELATED PROTEIN 33-RELATED"/>
    <property type="match status" value="1"/>
</dbReference>
<proteinExistence type="inferred from homology"/>
<feature type="signal peptide" evidence="8">
    <location>
        <begin position="1"/>
        <end position="18"/>
    </location>
</feature>
<feature type="region of interest" description="Disordered" evidence="6">
    <location>
        <begin position="124"/>
        <end position="191"/>
    </location>
</feature>
<keyword evidence="2 7" id="KW-0812">Transmembrane</keyword>
<evidence type="ECO:0000313" key="9">
    <source>
        <dbReference type="EMBL" id="EGW32752.1"/>
    </source>
</evidence>
<keyword evidence="4 7" id="KW-0472">Membrane</keyword>
<feature type="transmembrane region" description="Helical" evidence="7">
    <location>
        <begin position="56"/>
        <end position="81"/>
    </location>
</feature>
<evidence type="ECO:0000256" key="4">
    <source>
        <dbReference type="ARBA" id="ARBA00023136"/>
    </source>
</evidence>
<dbReference type="InParanoid" id="G3AM47"/>
<keyword evidence="3 7" id="KW-1133">Transmembrane helix</keyword>
<dbReference type="FunCoup" id="G3AM47">
    <property type="interactions" value="125"/>
</dbReference>
<dbReference type="InterPro" id="IPR051668">
    <property type="entry name" value="ATG33"/>
</dbReference>
<organism evidence="10">
    <name type="scientific">Spathaspora passalidarum (strain NRRL Y-27907 / 11-Y1)</name>
    <dbReference type="NCBI Taxonomy" id="619300"/>
    <lineage>
        <taxon>Eukaryota</taxon>
        <taxon>Fungi</taxon>
        <taxon>Dikarya</taxon>
        <taxon>Ascomycota</taxon>
        <taxon>Saccharomycotina</taxon>
        <taxon>Pichiomycetes</taxon>
        <taxon>Debaryomycetaceae</taxon>
        <taxon>Spathaspora</taxon>
    </lineage>
</organism>
<dbReference type="OrthoDB" id="5336366at2759"/>
<evidence type="ECO:0000256" key="2">
    <source>
        <dbReference type="ARBA" id="ARBA00022692"/>
    </source>
</evidence>
<evidence type="ECO:0000256" key="7">
    <source>
        <dbReference type="SAM" id="Phobius"/>
    </source>
</evidence>
<name>G3AM47_SPAPN</name>
<feature type="chain" id="PRO_5003442431" description="Autophagy-related protein 33" evidence="8">
    <location>
        <begin position="19"/>
        <end position="253"/>
    </location>
</feature>
<evidence type="ECO:0000256" key="6">
    <source>
        <dbReference type="SAM" id="MobiDB-lite"/>
    </source>
</evidence>
<dbReference type="eggNOG" id="ENOG502S77Q">
    <property type="taxonomic scope" value="Eukaryota"/>
</dbReference>
<dbReference type="PANTHER" id="PTHR37278">
    <property type="entry name" value="AUTOPHAGY-RELATED PROTEIN 33-RELATED"/>
    <property type="match status" value="1"/>
</dbReference>
<feature type="transmembrane region" description="Helical" evidence="7">
    <location>
        <begin position="228"/>
        <end position="252"/>
    </location>
</feature>
<protein>
    <recommendedName>
        <fullName evidence="11">Autophagy-related protein 33</fullName>
    </recommendedName>
</protein>
<feature type="compositionally biased region" description="Acidic residues" evidence="6">
    <location>
        <begin position="138"/>
        <end position="147"/>
    </location>
</feature>
<dbReference type="AlphaFoldDB" id="G3AM47"/>
<dbReference type="GO" id="GO:0005741">
    <property type="term" value="C:mitochondrial outer membrane"/>
    <property type="evidence" value="ECO:0007669"/>
    <property type="project" value="TreeGrafter"/>
</dbReference>
<evidence type="ECO:0000256" key="3">
    <source>
        <dbReference type="ARBA" id="ARBA00022989"/>
    </source>
</evidence>
<evidence type="ECO:0000256" key="5">
    <source>
        <dbReference type="ARBA" id="ARBA00038013"/>
    </source>
</evidence>
<gene>
    <name evidence="9" type="ORF">SPAPADRAFT_60104</name>
</gene>
<dbReference type="GO" id="GO:0000422">
    <property type="term" value="P:autophagy of mitochondrion"/>
    <property type="evidence" value="ECO:0007669"/>
    <property type="project" value="TreeGrafter"/>
</dbReference>